<organism evidence="2 3">
    <name type="scientific">Congregibacter litoralis KT71</name>
    <dbReference type="NCBI Taxonomy" id="314285"/>
    <lineage>
        <taxon>Bacteria</taxon>
        <taxon>Pseudomonadati</taxon>
        <taxon>Pseudomonadota</taxon>
        <taxon>Gammaproteobacteria</taxon>
        <taxon>Cellvibrionales</taxon>
        <taxon>Halieaceae</taxon>
        <taxon>Congregibacter</taxon>
    </lineage>
</organism>
<keyword evidence="1" id="KW-0812">Transmembrane</keyword>
<dbReference type="Pfam" id="PF05751">
    <property type="entry name" value="FixH"/>
    <property type="match status" value="1"/>
</dbReference>
<dbReference type="STRING" id="314285.KT71_17016"/>
<proteinExistence type="predicted"/>
<accession>A4A3W8</accession>
<evidence type="ECO:0008006" key="4">
    <source>
        <dbReference type="Google" id="ProtNLM"/>
    </source>
</evidence>
<dbReference type="InterPro" id="IPR008620">
    <property type="entry name" value="FixH"/>
</dbReference>
<evidence type="ECO:0000313" key="2">
    <source>
        <dbReference type="EMBL" id="EAQ99391.1"/>
    </source>
</evidence>
<dbReference type="EMBL" id="AAOA02000001">
    <property type="protein sequence ID" value="EAQ99391.1"/>
    <property type="molecule type" value="Genomic_DNA"/>
</dbReference>
<dbReference type="AlphaFoldDB" id="A4A3W8"/>
<keyword evidence="1" id="KW-1133">Transmembrane helix</keyword>
<dbReference type="Proteomes" id="UP000019205">
    <property type="component" value="Chromosome"/>
</dbReference>
<feature type="transmembrane region" description="Helical" evidence="1">
    <location>
        <begin position="21"/>
        <end position="44"/>
    </location>
</feature>
<dbReference type="RefSeq" id="WP_008295842.1">
    <property type="nucleotide sequence ID" value="NZ_CM002299.1"/>
</dbReference>
<gene>
    <name evidence="2" type="ORF">KT71_17016</name>
</gene>
<dbReference type="HOGENOM" id="CLU_100979_2_0_6"/>
<evidence type="ECO:0000313" key="3">
    <source>
        <dbReference type="Proteomes" id="UP000019205"/>
    </source>
</evidence>
<keyword evidence="3" id="KW-1185">Reference proteome</keyword>
<reference evidence="2 3" key="2">
    <citation type="journal article" date="2009" name="PLoS ONE">
        <title>The photosynthetic apparatus and its regulation in the aerobic gammaproteobacterium Congregibacter litoralis gen. nov., sp. nov.</title>
        <authorList>
            <person name="Spring S."/>
            <person name="Lunsdorf H."/>
            <person name="Fuchs B.M."/>
            <person name="Tindall B.J."/>
        </authorList>
    </citation>
    <scope>NUCLEOTIDE SEQUENCE [LARGE SCALE GENOMIC DNA]</scope>
    <source>
        <strain evidence="2">KT71</strain>
    </source>
</reference>
<comment type="caution">
    <text evidence="2">The sequence shown here is derived from an EMBL/GenBank/DDBJ whole genome shotgun (WGS) entry which is preliminary data.</text>
</comment>
<dbReference type="OrthoDB" id="5295180at2"/>
<evidence type="ECO:0000256" key="1">
    <source>
        <dbReference type="SAM" id="Phobius"/>
    </source>
</evidence>
<keyword evidence="1" id="KW-0472">Membrane</keyword>
<dbReference type="eggNOG" id="COG3198">
    <property type="taxonomic scope" value="Bacteria"/>
</dbReference>
<protein>
    <recommendedName>
        <fullName evidence="4">Nitrogen fixation protein FixH</fullName>
    </recommendedName>
</protein>
<reference evidence="2 3" key="1">
    <citation type="journal article" date="2007" name="Proc. Natl. Acad. Sci. U.S.A.">
        <title>Characterization of a marine gammaproteobacterium capable of aerobic anoxygenic photosynthesis.</title>
        <authorList>
            <person name="Fuchs B.M."/>
            <person name="Spring S."/>
            <person name="Teeling H."/>
            <person name="Quast C."/>
            <person name="Wulf J."/>
            <person name="Schattenhofer M."/>
            <person name="Yan S."/>
            <person name="Ferriera S."/>
            <person name="Johnson J."/>
            <person name="Glockner F.O."/>
            <person name="Amann R."/>
        </authorList>
    </citation>
    <scope>NUCLEOTIDE SEQUENCE [LARGE SCALE GENOMIC DNA]</scope>
    <source>
        <strain evidence="2">KT71</strain>
    </source>
</reference>
<name>A4A3W8_9GAMM</name>
<sequence>MSHGSKQTPRREDTEAWYRQFWPWFLIALPGSVVIAGLSTLYIANRYSDDLVVDEYYKDGLAINKELGKQAAAEELGITAEIKVLGRRAQVRLAGAIAPGDLSLRFSHPLEADRDFQVALSAVAPGLYQSDIPADLSPNWHWILEAPDNAWRVDGSLSNRDFIAVSGDSSP</sequence>